<dbReference type="EMBL" id="JAGQHR010000793">
    <property type="protein sequence ID" value="MCA9729670.1"/>
    <property type="molecule type" value="Genomic_DNA"/>
</dbReference>
<proteinExistence type="predicted"/>
<evidence type="ECO:0000259" key="1">
    <source>
        <dbReference type="Pfam" id="PF13229"/>
    </source>
</evidence>
<sequence>RTLLRCSGMIGVCLFVAARADGNIIQIPVDQPTIQAGIDLALDGDVVLVESGLYFENLDFHGKAITVASRYLETENPAFIEQTVLDGGGQGAVVTFDDGEGADAVLLGFTVTNGNHDYGGGIACVAASPTLRHLIVSENQATGGAGIHCADHASPLIEEVVIRDNSTTLTGTGGGLRCSGYCSPTLRSVVIENNHAENGGGCYFYFYCDPLLSDVAIRGNVATTTVPSSPSGGGVFCGGQSRPRFERVRITGNTAGSTTNLSGHGGGLFCSGGSQPVIVSSTIAENSATFIGGGVQCLGRAWPRFVNSILWDDSPQEIAFDGSFDADSVSVAFCNVAGGQSGILTQGNGTIFWLEGNISEDPRFVNPGPDEGFHLSPDSPCIDAGTDFLEIDGEVVIDLSLGEYAGDGPDMGAFEFLDPASIPGATGIADGIELFVSPNPSNGPISISYRLDEATRTQLELFSLDGRRLAVLDDGLQAAGEHRVDLTRNRLATGTYFARLRATHDGRTTTGTRRFTIAR</sequence>
<protein>
    <submittedName>
        <fullName evidence="2">Right-handed parallel beta-helix repeat-containing protein</fullName>
    </submittedName>
</protein>
<evidence type="ECO:0000313" key="3">
    <source>
        <dbReference type="Proteomes" id="UP000697710"/>
    </source>
</evidence>
<dbReference type="SUPFAM" id="SSF51126">
    <property type="entry name" value="Pectin lyase-like"/>
    <property type="match status" value="1"/>
</dbReference>
<accession>A0A956RR52</accession>
<feature type="domain" description="Right handed beta helix" evidence="1">
    <location>
        <begin position="124"/>
        <end position="301"/>
    </location>
</feature>
<feature type="non-terminal residue" evidence="2">
    <location>
        <position position="1"/>
    </location>
</feature>
<dbReference type="Pfam" id="PF13229">
    <property type="entry name" value="Beta_helix"/>
    <property type="match status" value="1"/>
</dbReference>
<reference evidence="2" key="2">
    <citation type="journal article" date="2021" name="Microbiome">
        <title>Successional dynamics and alternative stable states in a saline activated sludge microbial community over 9 years.</title>
        <authorList>
            <person name="Wang Y."/>
            <person name="Ye J."/>
            <person name="Ju F."/>
            <person name="Liu L."/>
            <person name="Boyd J.A."/>
            <person name="Deng Y."/>
            <person name="Parks D.H."/>
            <person name="Jiang X."/>
            <person name="Yin X."/>
            <person name="Woodcroft B.J."/>
            <person name="Tyson G.W."/>
            <person name="Hugenholtz P."/>
            <person name="Polz M.F."/>
            <person name="Zhang T."/>
        </authorList>
    </citation>
    <scope>NUCLEOTIDE SEQUENCE</scope>
    <source>
        <strain evidence="2">HKST-UBA01</strain>
    </source>
</reference>
<organism evidence="2 3">
    <name type="scientific">Eiseniibacteriota bacterium</name>
    <dbReference type="NCBI Taxonomy" id="2212470"/>
    <lineage>
        <taxon>Bacteria</taxon>
        <taxon>Candidatus Eiseniibacteriota</taxon>
    </lineage>
</organism>
<reference evidence="2" key="1">
    <citation type="submission" date="2020-04" db="EMBL/GenBank/DDBJ databases">
        <authorList>
            <person name="Zhang T."/>
        </authorList>
    </citation>
    <scope>NUCLEOTIDE SEQUENCE</scope>
    <source>
        <strain evidence="2">HKST-UBA01</strain>
    </source>
</reference>
<dbReference type="Gene3D" id="2.160.20.10">
    <property type="entry name" value="Single-stranded right-handed beta-helix, Pectin lyase-like"/>
    <property type="match status" value="1"/>
</dbReference>
<dbReference type="InterPro" id="IPR012334">
    <property type="entry name" value="Pectin_lyas_fold"/>
</dbReference>
<dbReference type="InterPro" id="IPR039448">
    <property type="entry name" value="Beta_helix"/>
</dbReference>
<name>A0A956RR52_UNCEI</name>
<dbReference type="Gene3D" id="2.60.40.4070">
    <property type="match status" value="1"/>
</dbReference>
<comment type="caution">
    <text evidence="2">The sequence shown here is derived from an EMBL/GenBank/DDBJ whole genome shotgun (WGS) entry which is preliminary data.</text>
</comment>
<dbReference type="Proteomes" id="UP000697710">
    <property type="component" value="Unassembled WGS sequence"/>
</dbReference>
<gene>
    <name evidence="2" type="ORF">KC729_18455</name>
</gene>
<dbReference type="InterPro" id="IPR011050">
    <property type="entry name" value="Pectin_lyase_fold/virulence"/>
</dbReference>
<evidence type="ECO:0000313" key="2">
    <source>
        <dbReference type="EMBL" id="MCA9729670.1"/>
    </source>
</evidence>
<dbReference type="AlphaFoldDB" id="A0A956RR52"/>